<feature type="transmembrane region" description="Helical" evidence="8">
    <location>
        <begin position="127"/>
        <end position="148"/>
    </location>
</feature>
<feature type="transmembrane region" description="Helical" evidence="8">
    <location>
        <begin position="318"/>
        <end position="337"/>
    </location>
</feature>
<feature type="transmembrane region" description="Helical" evidence="8">
    <location>
        <begin position="289"/>
        <end position="312"/>
    </location>
</feature>
<organism evidence="10 11">
    <name type="scientific">Micromonospora avicenniae</name>
    <dbReference type="NCBI Taxonomy" id="1198245"/>
    <lineage>
        <taxon>Bacteria</taxon>
        <taxon>Bacillati</taxon>
        <taxon>Actinomycetota</taxon>
        <taxon>Actinomycetes</taxon>
        <taxon>Micromonosporales</taxon>
        <taxon>Micromonosporaceae</taxon>
        <taxon>Micromonospora</taxon>
    </lineage>
</organism>
<reference evidence="10 11" key="1">
    <citation type="submission" date="2017-01" db="EMBL/GenBank/DDBJ databases">
        <authorList>
            <person name="Mah S.A."/>
            <person name="Swanson W.J."/>
            <person name="Moy G.W."/>
            <person name="Vacquier V.D."/>
        </authorList>
    </citation>
    <scope>NUCLEOTIDE SEQUENCE [LARGE SCALE GENOMIC DNA]</scope>
    <source>
        <strain evidence="10 11">DSM 45758</strain>
    </source>
</reference>
<feature type="transmembrane region" description="Helical" evidence="8">
    <location>
        <begin position="426"/>
        <end position="448"/>
    </location>
</feature>
<evidence type="ECO:0000256" key="5">
    <source>
        <dbReference type="ARBA" id="ARBA00022989"/>
    </source>
</evidence>
<feature type="transmembrane region" description="Helical" evidence="8">
    <location>
        <begin position="6"/>
        <end position="25"/>
    </location>
</feature>
<feature type="transmembrane region" description="Helical" evidence="8">
    <location>
        <begin position="160"/>
        <end position="183"/>
    </location>
</feature>
<dbReference type="InterPro" id="IPR020846">
    <property type="entry name" value="MFS_dom"/>
</dbReference>
<dbReference type="PRINTS" id="PR01036">
    <property type="entry name" value="TCRTETB"/>
</dbReference>
<evidence type="ECO:0000256" key="4">
    <source>
        <dbReference type="ARBA" id="ARBA00022692"/>
    </source>
</evidence>
<accession>A0A1N6VXF2</accession>
<dbReference type="Gene3D" id="1.20.1720.10">
    <property type="entry name" value="Multidrug resistance protein D"/>
    <property type="match status" value="1"/>
</dbReference>
<evidence type="ECO:0000313" key="11">
    <source>
        <dbReference type="Proteomes" id="UP000186004"/>
    </source>
</evidence>
<dbReference type="InterPro" id="IPR005829">
    <property type="entry name" value="Sugar_transporter_CS"/>
</dbReference>
<feature type="transmembrane region" description="Helical" evidence="8">
    <location>
        <begin position="219"/>
        <end position="239"/>
    </location>
</feature>
<evidence type="ECO:0000256" key="1">
    <source>
        <dbReference type="ARBA" id="ARBA00004651"/>
    </source>
</evidence>
<evidence type="ECO:0000256" key="3">
    <source>
        <dbReference type="ARBA" id="ARBA00022475"/>
    </source>
</evidence>
<dbReference type="GO" id="GO:0022857">
    <property type="term" value="F:transmembrane transporter activity"/>
    <property type="evidence" value="ECO:0007669"/>
    <property type="project" value="InterPro"/>
</dbReference>
<keyword evidence="5 8" id="KW-1133">Transmembrane helix</keyword>
<gene>
    <name evidence="10" type="ORF">SAMN05444858_104286</name>
</gene>
<feature type="transmembrane region" description="Helical" evidence="8">
    <location>
        <begin position="69"/>
        <end position="87"/>
    </location>
</feature>
<keyword evidence="3" id="KW-1003">Cell membrane</keyword>
<dbReference type="CDD" id="cd17321">
    <property type="entry name" value="MFS_MMR_MDR_like"/>
    <property type="match status" value="1"/>
</dbReference>
<feature type="domain" description="Major facilitator superfamily (MFS) profile" evidence="9">
    <location>
        <begin position="32"/>
        <end position="495"/>
    </location>
</feature>
<dbReference type="EMBL" id="FTNF01000004">
    <property type="protein sequence ID" value="SIQ82533.1"/>
    <property type="molecule type" value="Genomic_DNA"/>
</dbReference>
<dbReference type="STRING" id="1198245.SAMN05444858_104286"/>
<dbReference type="InterPro" id="IPR036259">
    <property type="entry name" value="MFS_trans_sf"/>
</dbReference>
<feature type="transmembrane region" description="Helical" evidence="8">
    <location>
        <begin position="381"/>
        <end position="405"/>
    </location>
</feature>
<name>A0A1N6VXF2_9ACTN</name>
<sequence length="517" mass="53311">MPAVLSIYQYIAYYGGLSVSAEVAANPKRWTALLFISLAQLMVVLDSTIVNIALPAAQHDLGFSDGTRQWVITAYTLAFGGLLLLGGRIADIAGRKRTFLIGLVGFAVASAVGGFAVNTGMLLGARALQGFFAALLAPAALSLVTVTFTEVRERAKAFGVFSAVAGGGGALGLILGGVLTQYLDWRWCLYVNVPITLVAGVGAVVVIRDAAHARNTNRLDIPGALLASLGLVSLVYGFTRAESDGWTAAWTLGSFAAAVVLLAAFAVVESVVKAPLLPLRVLTERNRGGAFLGLGIAVIGMFGLLLFITYYLQVVKGWSPVLTGVAFLPMVIGLVIGSAQIGPRLLHRVAPRLLMAPGFLAGALGMLLLTQLKVDSSYPLLILPGMALLGVGLGVGFITAMHLAAHGVQPRDAGIASAMVNTSQQIGGSIGTALLNTVAASSTTAWLATHLNGRPTAQLANEAAVHGYVTAMWWTVGVMLAAAAIVVVFVNARREGGSGAQAGEGGDHDVPAAALAH</sequence>
<dbReference type="GO" id="GO:0005886">
    <property type="term" value="C:plasma membrane"/>
    <property type="evidence" value="ECO:0007669"/>
    <property type="project" value="UniProtKB-SubCell"/>
</dbReference>
<feature type="transmembrane region" description="Helical" evidence="8">
    <location>
        <begin position="189"/>
        <end position="207"/>
    </location>
</feature>
<evidence type="ECO:0000256" key="2">
    <source>
        <dbReference type="ARBA" id="ARBA00022448"/>
    </source>
</evidence>
<dbReference type="PROSITE" id="PS00216">
    <property type="entry name" value="SUGAR_TRANSPORT_1"/>
    <property type="match status" value="1"/>
</dbReference>
<dbReference type="Proteomes" id="UP000186004">
    <property type="component" value="Unassembled WGS sequence"/>
</dbReference>
<feature type="transmembrane region" description="Helical" evidence="8">
    <location>
        <begin position="349"/>
        <end position="369"/>
    </location>
</feature>
<keyword evidence="2" id="KW-0813">Transport</keyword>
<evidence type="ECO:0000256" key="6">
    <source>
        <dbReference type="ARBA" id="ARBA00023136"/>
    </source>
</evidence>
<feature type="transmembrane region" description="Helical" evidence="8">
    <location>
        <begin position="99"/>
        <end position="121"/>
    </location>
</feature>
<dbReference type="AlphaFoldDB" id="A0A1N6VXF2"/>
<dbReference type="PANTHER" id="PTHR42718">
    <property type="entry name" value="MAJOR FACILITATOR SUPERFAMILY MULTIDRUG TRANSPORTER MFSC"/>
    <property type="match status" value="1"/>
</dbReference>
<feature type="transmembrane region" description="Helical" evidence="8">
    <location>
        <begin position="32"/>
        <end position="57"/>
    </location>
</feature>
<comment type="subcellular location">
    <subcellularLocation>
        <location evidence="1">Cell membrane</location>
        <topology evidence="1">Multi-pass membrane protein</topology>
    </subcellularLocation>
</comment>
<evidence type="ECO:0000256" key="8">
    <source>
        <dbReference type="SAM" id="Phobius"/>
    </source>
</evidence>
<feature type="region of interest" description="Disordered" evidence="7">
    <location>
        <begin position="498"/>
        <end position="517"/>
    </location>
</feature>
<protein>
    <submittedName>
        <fullName evidence="10">Drug resistance transporter, EmrB/QacA subfamily</fullName>
    </submittedName>
</protein>
<keyword evidence="6 8" id="KW-0472">Membrane</keyword>
<feature type="transmembrane region" description="Helical" evidence="8">
    <location>
        <begin position="245"/>
        <end position="268"/>
    </location>
</feature>
<dbReference type="PANTHER" id="PTHR42718:SF46">
    <property type="entry name" value="BLR6921 PROTEIN"/>
    <property type="match status" value="1"/>
</dbReference>
<keyword evidence="4 8" id="KW-0812">Transmembrane</keyword>
<dbReference type="Pfam" id="PF07690">
    <property type="entry name" value="MFS_1"/>
    <property type="match status" value="1"/>
</dbReference>
<dbReference type="InterPro" id="IPR011701">
    <property type="entry name" value="MFS"/>
</dbReference>
<feature type="transmembrane region" description="Helical" evidence="8">
    <location>
        <begin position="468"/>
        <end position="490"/>
    </location>
</feature>
<proteinExistence type="predicted"/>
<evidence type="ECO:0000259" key="9">
    <source>
        <dbReference type="PROSITE" id="PS50850"/>
    </source>
</evidence>
<evidence type="ECO:0000313" key="10">
    <source>
        <dbReference type="EMBL" id="SIQ82533.1"/>
    </source>
</evidence>
<keyword evidence="11" id="KW-1185">Reference proteome</keyword>
<dbReference type="PROSITE" id="PS50850">
    <property type="entry name" value="MFS"/>
    <property type="match status" value="1"/>
</dbReference>
<dbReference type="Gene3D" id="1.20.1250.20">
    <property type="entry name" value="MFS general substrate transporter like domains"/>
    <property type="match status" value="1"/>
</dbReference>
<evidence type="ECO:0000256" key="7">
    <source>
        <dbReference type="SAM" id="MobiDB-lite"/>
    </source>
</evidence>
<dbReference type="OrthoDB" id="4080117at2"/>
<dbReference type="SUPFAM" id="SSF103473">
    <property type="entry name" value="MFS general substrate transporter"/>
    <property type="match status" value="1"/>
</dbReference>